<gene>
    <name evidence="8" type="ORF">CSQ87_03020</name>
</gene>
<sequence length="769" mass="82313">MPPSAKRSNLPPRHRFRLRQCGRDKLSVSTRGSPASAGTGVITIMKRQTLRRVVAVAVSAAMLGGSAITMSTAWADDTDGSSATAAQTQPVTITASDTTTDVTPDTTTDSEAATQTESEAAARSANASGSAADVSGSASASKAGVSSLGVTLGDGVTVYVNETLNQKTVRSVALNHVIKWRKDALNDSRIKIRLGINGVTYQYSVRDYLKQIGMSEQEYLSPKWSNELERIATQRAVEAADYELGHNRPNGTSCFTATYNGYQAFGEILAWGGRDMAYAIDNQWASEKSDYINLLNGKPAGQVGHYVQLIQPDVRWYGFGQGTSPDWGTTFAGETSSSLRYNYTQGATNWQGAKTVEVNVAQALLNQGVKSNLGTMNEGTSVQAVAKLRYMSGRYEFRGTWSSSNPSVASVTAGGKVTALRAGTASIRVTDQGRTYSFPVIVKAVPKTVTLTYSGNGATSGSVKTTSGKSGQKVTVAANGFARSGYTFTAWNTRADGKGLSYQPGASIVLPLTNTTLYAQWKKNPAAPTIRSIDPVSVTTTAGTAPKLPSTVTATYTNGARKTVAVTWPYIYSGQYAKAGSFTVNGTVAGTSVKARATVTVKAKPSEPSQPSKPTQPTVKQVPVYRVYNRNSGLHHYTTSAAEKNMLVKLGWRDENRGSSSFITVPKGTAGAKPVYREYNPNSGNHNWTMSLGEHNTLVKLGWRNEGIAWYAPSSGKPVYRLYNPTRYYKPKNGRGNGGGEHVYTMSYGEYVAVQNAGWRGEGIAWKSL</sequence>
<dbReference type="Gene3D" id="2.60.40.4270">
    <property type="entry name" value="Listeria-Bacteroides repeat domain"/>
    <property type="match status" value="1"/>
</dbReference>
<dbReference type="InterPro" id="IPR011081">
    <property type="entry name" value="Big_4"/>
</dbReference>
<dbReference type="InterPro" id="IPR035940">
    <property type="entry name" value="CAP_sf"/>
</dbReference>
<dbReference type="AlphaFoldDB" id="A0A2M9HGF2"/>
<evidence type="ECO:0000259" key="4">
    <source>
        <dbReference type="Pfam" id="PF00188"/>
    </source>
</evidence>
<dbReference type="InterPro" id="IPR014044">
    <property type="entry name" value="CAP_dom"/>
</dbReference>
<feature type="domain" description="Bacterial Ig-like" evidence="6">
    <location>
        <begin position="533"/>
        <end position="591"/>
    </location>
</feature>
<keyword evidence="3" id="KW-0472">Membrane</keyword>
<feature type="transmembrane region" description="Helical" evidence="3">
    <location>
        <begin position="53"/>
        <end position="75"/>
    </location>
</feature>
<evidence type="ECO:0000313" key="8">
    <source>
        <dbReference type="EMBL" id="PJM75851.1"/>
    </source>
</evidence>
<dbReference type="Proteomes" id="UP000231451">
    <property type="component" value="Unassembled WGS sequence"/>
</dbReference>
<evidence type="ECO:0000313" key="9">
    <source>
        <dbReference type="Proteomes" id="UP000231451"/>
    </source>
</evidence>
<dbReference type="Pfam" id="PF09479">
    <property type="entry name" value="Flg_new"/>
    <property type="match status" value="1"/>
</dbReference>
<dbReference type="Pfam" id="PF00188">
    <property type="entry name" value="CAP"/>
    <property type="match status" value="1"/>
</dbReference>
<evidence type="ECO:0000256" key="2">
    <source>
        <dbReference type="SAM" id="MobiDB-lite"/>
    </source>
</evidence>
<protein>
    <recommendedName>
        <fullName evidence="10">BIG2 domain-containing protein</fullName>
    </recommendedName>
</protein>
<accession>A0A2M9HGF2</accession>
<evidence type="ECO:0000256" key="3">
    <source>
        <dbReference type="SAM" id="Phobius"/>
    </source>
</evidence>
<dbReference type="InterPro" id="IPR013378">
    <property type="entry name" value="InlB-like_B-rpt"/>
</dbReference>
<feature type="domain" description="DUF5648" evidence="7">
    <location>
        <begin position="623"/>
        <end position="768"/>
    </location>
</feature>
<evidence type="ECO:0000259" key="5">
    <source>
        <dbReference type="Pfam" id="PF02368"/>
    </source>
</evidence>
<dbReference type="Pfam" id="PF07532">
    <property type="entry name" value="Big_4"/>
    <property type="match status" value="1"/>
</dbReference>
<dbReference type="InterPro" id="IPR008964">
    <property type="entry name" value="Invasin/intimin_cell_adhesion"/>
</dbReference>
<keyword evidence="9" id="KW-1185">Reference proteome</keyword>
<dbReference type="Pfam" id="PF18885">
    <property type="entry name" value="DUF5648"/>
    <property type="match status" value="1"/>
</dbReference>
<evidence type="ECO:0008006" key="10">
    <source>
        <dbReference type="Google" id="ProtNLM"/>
    </source>
</evidence>
<dbReference type="EMBL" id="PEBK01000002">
    <property type="protein sequence ID" value="PJM75851.1"/>
    <property type="molecule type" value="Genomic_DNA"/>
</dbReference>
<organism evidence="8 9">
    <name type="scientific">Bifidobacterium simiarum</name>
    <dbReference type="NCBI Taxonomy" id="2045441"/>
    <lineage>
        <taxon>Bacteria</taxon>
        <taxon>Bacillati</taxon>
        <taxon>Actinomycetota</taxon>
        <taxon>Actinomycetes</taxon>
        <taxon>Bifidobacteriales</taxon>
        <taxon>Bifidobacteriaceae</taxon>
        <taxon>Bifidobacterium</taxon>
    </lineage>
</organism>
<dbReference type="SUPFAM" id="SSF49373">
    <property type="entry name" value="Invasin/intimin cell-adhesion fragments"/>
    <property type="match status" value="1"/>
</dbReference>
<evidence type="ECO:0000256" key="1">
    <source>
        <dbReference type="ARBA" id="ARBA00004196"/>
    </source>
</evidence>
<feature type="domain" description="SCP" evidence="4">
    <location>
        <begin position="223"/>
        <end position="329"/>
    </location>
</feature>
<proteinExistence type="predicted"/>
<dbReference type="InterPro" id="IPR043708">
    <property type="entry name" value="DUF5648"/>
</dbReference>
<keyword evidence="3" id="KW-1133">Transmembrane helix</keyword>
<evidence type="ECO:0000259" key="6">
    <source>
        <dbReference type="Pfam" id="PF07532"/>
    </source>
</evidence>
<dbReference type="SUPFAM" id="SSF55797">
    <property type="entry name" value="PR-1-like"/>
    <property type="match status" value="1"/>
</dbReference>
<comment type="caution">
    <text evidence="8">The sequence shown here is derived from an EMBL/GenBank/DDBJ whole genome shotgun (WGS) entry which is preliminary data.</text>
</comment>
<feature type="region of interest" description="Disordered" evidence="2">
    <location>
        <begin position="77"/>
        <end position="136"/>
    </location>
</feature>
<evidence type="ECO:0000259" key="7">
    <source>
        <dbReference type="Pfam" id="PF18885"/>
    </source>
</evidence>
<dbReference type="Gene3D" id="2.60.40.1080">
    <property type="match status" value="1"/>
</dbReference>
<reference evidence="8 9" key="1">
    <citation type="submission" date="2017-10" db="EMBL/GenBank/DDBJ databases">
        <title>Draft genome sequences of strains TRE 1, TRE 9, TRE H and TRI 7, isolated from tamarins, belonging to four potential novel Bifidobacterium species.</title>
        <authorList>
            <person name="Mattarelli P."/>
            <person name="Modesto M."/>
            <person name="Puglisi E."/>
            <person name="Morelli L."/>
            <person name="Spezio C."/>
            <person name="Bonetti A."/>
            <person name="Sandri C."/>
        </authorList>
    </citation>
    <scope>NUCLEOTIDE SEQUENCE [LARGE SCALE GENOMIC DNA]</scope>
    <source>
        <strain evidence="9">TRI7</strain>
    </source>
</reference>
<comment type="subcellular location">
    <subcellularLocation>
        <location evidence="1">Cell envelope</location>
    </subcellularLocation>
</comment>
<dbReference type="InterPro" id="IPR042229">
    <property type="entry name" value="Listeria/Bacterioides_rpt_sf"/>
</dbReference>
<dbReference type="InterPro" id="IPR003343">
    <property type="entry name" value="Big_2"/>
</dbReference>
<dbReference type="GO" id="GO:0030313">
    <property type="term" value="C:cell envelope"/>
    <property type="evidence" value="ECO:0007669"/>
    <property type="project" value="UniProtKB-SubCell"/>
</dbReference>
<keyword evidence="3" id="KW-0812">Transmembrane</keyword>
<dbReference type="Pfam" id="PF02368">
    <property type="entry name" value="Big_2"/>
    <property type="match status" value="1"/>
</dbReference>
<feature type="domain" description="BIG2" evidence="5">
    <location>
        <begin position="374"/>
        <end position="432"/>
    </location>
</feature>
<dbReference type="Gene3D" id="3.40.33.10">
    <property type="entry name" value="CAP"/>
    <property type="match status" value="1"/>
</dbReference>
<name>A0A2M9HGF2_9BIFI</name>